<organism evidence="1 2">
    <name type="scientific">Paraburkholderia sediminicola</name>
    <dbReference type="NCBI Taxonomy" id="458836"/>
    <lineage>
        <taxon>Bacteria</taxon>
        <taxon>Pseudomonadati</taxon>
        <taxon>Pseudomonadota</taxon>
        <taxon>Betaproteobacteria</taxon>
        <taxon>Burkholderiales</taxon>
        <taxon>Burkholderiaceae</taxon>
        <taxon>Paraburkholderia</taxon>
    </lineage>
</organism>
<proteinExistence type="predicted"/>
<name>A0A6J4ZRT0_9BURK</name>
<dbReference type="AlphaFoldDB" id="A0A6J4ZRT0"/>
<dbReference type="InterPro" id="IPR029033">
    <property type="entry name" value="His_PPase_superfam"/>
</dbReference>
<accession>A0A6J4ZRT0</accession>
<protein>
    <recommendedName>
        <fullName evidence="3">Phosphohistidine phosphatase SixA</fullName>
    </recommendedName>
</protein>
<evidence type="ECO:0000313" key="2">
    <source>
        <dbReference type="Proteomes" id="UP000494255"/>
    </source>
</evidence>
<dbReference type="EMBL" id="CADIKC010000001">
    <property type="protein sequence ID" value="CAB3640862.1"/>
    <property type="molecule type" value="Genomic_DNA"/>
</dbReference>
<evidence type="ECO:0008006" key="3">
    <source>
        <dbReference type="Google" id="ProtNLM"/>
    </source>
</evidence>
<dbReference type="Gene3D" id="3.40.50.1240">
    <property type="entry name" value="Phosphoglycerate mutase-like"/>
    <property type="match status" value="1"/>
</dbReference>
<evidence type="ECO:0000313" key="1">
    <source>
        <dbReference type="EMBL" id="CAB3640862.1"/>
    </source>
</evidence>
<dbReference type="Proteomes" id="UP000494255">
    <property type="component" value="Unassembled WGS sequence"/>
</dbReference>
<sequence length="186" mass="19695">MSTTKIMLVRHAEKPEGNVLGVTPDGKNDPEALTVQGWQRAGALIGIFSPAPGQVCRPGLATPQRLFASGSASKRPQQTLQPLAARLGMNIDASIKKEKTDELVKRITEAGGIVLVAWQHEDIPAIAGEILGSDGICPSEWPGNRFDLVWVLDRSTGIAPWSFSQIPQLLLAGDQASVIPASGAGQ</sequence>
<reference evidence="1 2" key="1">
    <citation type="submission" date="2020-04" db="EMBL/GenBank/DDBJ databases">
        <authorList>
            <person name="De Canck E."/>
        </authorList>
    </citation>
    <scope>NUCLEOTIDE SEQUENCE [LARGE SCALE GENOMIC DNA]</scope>
    <source>
        <strain evidence="1 2">LMG 24238</strain>
    </source>
</reference>
<dbReference type="CDD" id="cd07040">
    <property type="entry name" value="HP"/>
    <property type="match status" value="1"/>
</dbReference>
<gene>
    <name evidence="1" type="ORF">LMG24238_00250</name>
</gene>
<keyword evidence="2" id="KW-1185">Reference proteome</keyword>
<dbReference type="SUPFAM" id="SSF53254">
    <property type="entry name" value="Phosphoglycerate mutase-like"/>
    <property type="match status" value="1"/>
</dbReference>